<reference evidence="3" key="1">
    <citation type="journal article" date="2019" name="Int. J. Syst. Evol. Microbiol.">
        <title>The Global Catalogue of Microorganisms (GCM) 10K type strain sequencing project: providing services to taxonomists for standard genome sequencing and annotation.</title>
        <authorList>
            <consortium name="The Broad Institute Genomics Platform"/>
            <consortium name="The Broad Institute Genome Sequencing Center for Infectious Disease"/>
            <person name="Wu L."/>
            <person name="Ma J."/>
        </authorList>
    </citation>
    <scope>NUCLEOTIDE SEQUENCE [LARGE SCALE GENOMIC DNA]</scope>
    <source>
        <strain evidence="3">CGMCC 4.1469</strain>
    </source>
</reference>
<keyword evidence="3" id="KW-1185">Reference proteome</keyword>
<dbReference type="RefSeq" id="WP_377168448.1">
    <property type="nucleotide sequence ID" value="NZ_JBHSMQ010000005.1"/>
</dbReference>
<dbReference type="EMBL" id="JBHSMQ010000005">
    <property type="protein sequence ID" value="MFC5456322.1"/>
    <property type="molecule type" value="Genomic_DNA"/>
</dbReference>
<keyword evidence="1" id="KW-0472">Membrane</keyword>
<accession>A0ABW0KUR4</accession>
<feature type="transmembrane region" description="Helical" evidence="1">
    <location>
        <begin position="12"/>
        <end position="31"/>
    </location>
</feature>
<evidence type="ECO:0000313" key="2">
    <source>
        <dbReference type="EMBL" id="MFC5456322.1"/>
    </source>
</evidence>
<keyword evidence="1" id="KW-1133">Transmembrane helix</keyword>
<evidence type="ECO:0000313" key="3">
    <source>
        <dbReference type="Proteomes" id="UP001596052"/>
    </source>
</evidence>
<dbReference type="Proteomes" id="UP001596052">
    <property type="component" value="Unassembled WGS sequence"/>
</dbReference>
<comment type="caution">
    <text evidence="2">The sequence shown here is derived from an EMBL/GenBank/DDBJ whole genome shotgun (WGS) entry which is preliminary data.</text>
</comment>
<sequence length="198" mass="21783">MIAEFNRRQVVWGVLGIAGALVCYVLAWLFFRYGAAMALHAFGFSTGSAPWLAFAALGGISFSGWRTWKKDEGFQSYSESVFYHDLGSAADTAGAHIVDHYAGQVTGPAYVLSQLFLGGPLLLLKSIHRLRSRIPDDAGLEPKLAHLLAVLHAAGKWQGLADYPGQEREVFLLNRMKKIDFSQHKGKVRFKARTSDGI</sequence>
<gene>
    <name evidence="2" type="ORF">ACFQDI_15780</name>
</gene>
<organism evidence="2 3">
    <name type="scientific">Prosthecobacter fluviatilis</name>
    <dbReference type="NCBI Taxonomy" id="445931"/>
    <lineage>
        <taxon>Bacteria</taxon>
        <taxon>Pseudomonadati</taxon>
        <taxon>Verrucomicrobiota</taxon>
        <taxon>Verrucomicrobiia</taxon>
        <taxon>Verrucomicrobiales</taxon>
        <taxon>Verrucomicrobiaceae</taxon>
        <taxon>Prosthecobacter</taxon>
    </lineage>
</organism>
<protein>
    <submittedName>
        <fullName evidence="2">Uncharacterized protein</fullName>
    </submittedName>
</protein>
<name>A0ABW0KUR4_9BACT</name>
<proteinExistence type="predicted"/>
<keyword evidence="1" id="KW-0812">Transmembrane</keyword>
<feature type="transmembrane region" description="Helical" evidence="1">
    <location>
        <begin position="37"/>
        <end position="60"/>
    </location>
</feature>
<evidence type="ECO:0000256" key="1">
    <source>
        <dbReference type="SAM" id="Phobius"/>
    </source>
</evidence>